<protein>
    <submittedName>
        <fullName evidence="6">Betaine-aldehyde dehydrogenase</fullName>
        <ecNumber evidence="6">1.2.1.8</ecNumber>
    </submittedName>
</protein>
<sequence length="497" mass="55149">MRRIRDKGSESQKMLDLYINGTWLHGLGPRRTLINPATKKVLTHVHEASREQVNEAVRSAHSAFYDSMWARDMSCRVAILEDVANKLERDAEEVARLETENTGKPIRESRLDVEDSIKCLRYYANLVKERQVWTKEMDDGTVSKITEEPIGVCGLIVPWNFPLLLGIWKIAPALAAGNTVIFKPAEITPLSILKFTQLLDESGLPNGVFNLVLGGEEVGRAIVQDPLVRKISFTGGVETGKRVYAECAQSLKRISLELGGKSPLLIFDDVNVDDAVEWAIFGAFFNQGQVCVAASRILVHHQIFGSFIKKFVEKTKAIRIGSPLEEQTELGPVISQAHFNHVQNFIEWGRKEGATLLTGGEGINDLPGYYLRPAVFVGVSQNMRVVQEEIFGPVCTVQAFNTEEEGVCLANGTRYGLAAGILTQDLKKAKKIAQQLQAGTIWINGYHTPYVEAPWGGFKHSGLGRELGPHGLACYVEYKHVNTNSNLTAPGWYSFNR</sequence>
<dbReference type="EMBL" id="JAUSUQ010000002">
    <property type="protein sequence ID" value="MDQ0338000.1"/>
    <property type="molecule type" value="Genomic_DNA"/>
</dbReference>
<dbReference type="Gene3D" id="3.40.309.10">
    <property type="entry name" value="Aldehyde Dehydrogenase, Chain A, domain 2"/>
    <property type="match status" value="1"/>
</dbReference>
<dbReference type="PROSITE" id="PS00687">
    <property type="entry name" value="ALDEHYDE_DEHYDR_GLU"/>
    <property type="match status" value="1"/>
</dbReference>
<gene>
    <name evidence="6" type="ORF">J2S00_000783</name>
</gene>
<dbReference type="EC" id="1.2.1.8" evidence="6"/>
<dbReference type="InterPro" id="IPR016163">
    <property type="entry name" value="Ald_DH_C"/>
</dbReference>
<dbReference type="Gene3D" id="3.40.605.10">
    <property type="entry name" value="Aldehyde Dehydrogenase, Chain A, domain 1"/>
    <property type="match status" value="1"/>
</dbReference>
<dbReference type="Proteomes" id="UP001232445">
    <property type="component" value="Unassembled WGS sequence"/>
</dbReference>
<evidence type="ECO:0000256" key="4">
    <source>
        <dbReference type="SAM" id="Coils"/>
    </source>
</evidence>
<dbReference type="GO" id="GO:0008802">
    <property type="term" value="F:betaine-aldehyde dehydrogenase (NAD+) activity"/>
    <property type="evidence" value="ECO:0007669"/>
    <property type="project" value="UniProtKB-EC"/>
</dbReference>
<proteinExistence type="inferred from homology"/>
<reference evidence="6 7" key="1">
    <citation type="submission" date="2023-07" db="EMBL/GenBank/DDBJ databases">
        <title>Genomic Encyclopedia of Type Strains, Phase IV (KMG-IV): sequencing the most valuable type-strain genomes for metagenomic binning, comparative biology and taxonomic classification.</title>
        <authorList>
            <person name="Goeker M."/>
        </authorList>
    </citation>
    <scope>NUCLEOTIDE SEQUENCE [LARGE SCALE GENOMIC DNA]</scope>
    <source>
        <strain evidence="6 7">DSM 17740</strain>
    </source>
</reference>
<dbReference type="InterPro" id="IPR016161">
    <property type="entry name" value="Ald_DH/histidinol_DH"/>
</dbReference>
<comment type="caution">
    <text evidence="6">The sequence shown here is derived from an EMBL/GenBank/DDBJ whole genome shotgun (WGS) entry which is preliminary data.</text>
</comment>
<dbReference type="Pfam" id="PF00171">
    <property type="entry name" value="Aldedh"/>
    <property type="match status" value="1"/>
</dbReference>
<feature type="coiled-coil region" evidence="4">
    <location>
        <begin position="70"/>
        <end position="100"/>
    </location>
</feature>
<dbReference type="InterPro" id="IPR015590">
    <property type="entry name" value="Aldehyde_DH_dom"/>
</dbReference>
<dbReference type="PROSITE" id="PS00070">
    <property type="entry name" value="ALDEHYDE_DEHYDR_CYS"/>
    <property type="match status" value="1"/>
</dbReference>
<dbReference type="PANTHER" id="PTHR11699">
    <property type="entry name" value="ALDEHYDE DEHYDROGENASE-RELATED"/>
    <property type="match status" value="1"/>
</dbReference>
<feature type="domain" description="Aldehyde dehydrogenase" evidence="5">
    <location>
        <begin position="32"/>
        <end position="481"/>
    </location>
</feature>
<comment type="similarity">
    <text evidence="3">Belongs to the aldehyde dehydrogenase family.</text>
</comment>
<dbReference type="InterPro" id="IPR016160">
    <property type="entry name" value="Ald_DH_CS_CYS"/>
</dbReference>
<name>A0ABU0CNK9_9BACI</name>
<evidence type="ECO:0000313" key="7">
    <source>
        <dbReference type="Proteomes" id="UP001232445"/>
    </source>
</evidence>
<evidence type="ECO:0000256" key="2">
    <source>
        <dbReference type="PROSITE-ProRule" id="PRU10007"/>
    </source>
</evidence>
<evidence type="ECO:0000313" key="6">
    <source>
        <dbReference type="EMBL" id="MDQ0338000.1"/>
    </source>
</evidence>
<evidence type="ECO:0000259" key="5">
    <source>
        <dbReference type="Pfam" id="PF00171"/>
    </source>
</evidence>
<dbReference type="InterPro" id="IPR016162">
    <property type="entry name" value="Ald_DH_N"/>
</dbReference>
<keyword evidence="7" id="KW-1185">Reference proteome</keyword>
<evidence type="ECO:0000256" key="3">
    <source>
        <dbReference type="RuleBase" id="RU003345"/>
    </source>
</evidence>
<accession>A0ABU0CNK9</accession>
<dbReference type="InterPro" id="IPR029510">
    <property type="entry name" value="Ald_DH_CS_GLU"/>
</dbReference>
<organism evidence="6 7">
    <name type="scientific">Caldalkalibacillus uzonensis</name>
    <dbReference type="NCBI Taxonomy" id="353224"/>
    <lineage>
        <taxon>Bacteria</taxon>
        <taxon>Bacillati</taxon>
        <taxon>Bacillota</taxon>
        <taxon>Bacilli</taxon>
        <taxon>Bacillales</taxon>
        <taxon>Bacillaceae</taxon>
        <taxon>Caldalkalibacillus</taxon>
    </lineage>
</organism>
<keyword evidence="4" id="KW-0175">Coiled coil</keyword>
<dbReference type="SUPFAM" id="SSF53720">
    <property type="entry name" value="ALDH-like"/>
    <property type="match status" value="1"/>
</dbReference>
<feature type="active site" evidence="2">
    <location>
        <position position="257"/>
    </location>
</feature>
<evidence type="ECO:0000256" key="1">
    <source>
        <dbReference type="ARBA" id="ARBA00023002"/>
    </source>
</evidence>
<keyword evidence="1 3" id="KW-0560">Oxidoreductase</keyword>